<keyword evidence="5" id="KW-0547">Nucleotide-binding</keyword>
<keyword evidence="8" id="KW-0902">Two-component regulatory system</keyword>
<evidence type="ECO:0000313" key="15">
    <source>
        <dbReference type="EMBL" id="EGJ50070.1"/>
    </source>
</evidence>
<dbReference type="InterPro" id="IPR011006">
    <property type="entry name" value="CheY-like_superfamily"/>
</dbReference>
<feature type="modified residue" description="4-aspartylphosphate" evidence="11">
    <location>
        <position position="84"/>
    </location>
</feature>
<evidence type="ECO:0000256" key="4">
    <source>
        <dbReference type="ARBA" id="ARBA00022692"/>
    </source>
</evidence>
<evidence type="ECO:0000256" key="2">
    <source>
        <dbReference type="ARBA" id="ARBA00022475"/>
    </source>
</evidence>
<dbReference type="CDD" id="cd17546">
    <property type="entry name" value="REC_hyHK_CKI1_RcsC-like"/>
    <property type="match status" value="1"/>
</dbReference>
<keyword evidence="7" id="KW-1133">Transmembrane helix</keyword>
<keyword evidence="6" id="KW-0067">ATP-binding</keyword>
<dbReference type="InterPro" id="IPR008207">
    <property type="entry name" value="Sig_transdc_His_kin_Hpt_dom"/>
</dbReference>
<feature type="domain" description="Response regulatory" evidence="13">
    <location>
        <begin position="35"/>
        <end position="154"/>
    </location>
</feature>
<dbReference type="STRING" id="690850.Desaf_1734"/>
<dbReference type="eggNOG" id="COG3437">
    <property type="taxonomic scope" value="Bacteria"/>
</dbReference>
<feature type="region of interest" description="Disordered" evidence="12">
    <location>
        <begin position="1"/>
        <end position="23"/>
    </location>
</feature>
<dbReference type="RefSeq" id="WP_014259831.1">
    <property type="nucleotide sequence ID" value="NC_016629.1"/>
</dbReference>
<keyword evidence="2" id="KW-1003">Cell membrane</keyword>
<feature type="modified residue" description="Phosphohistidine" evidence="10">
    <location>
        <position position="216"/>
    </location>
</feature>
<evidence type="ECO:0000256" key="10">
    <source>
        <dbReference type="PROSITE-ProRule" id="PRU00110"/>
    </source>
</evidence>
<proteinExistence type="predicted"/>
<keyword evidence="4" id="KW-0812">Transmembrane</keyword>
<dbReference type="AlphaFoldDB" id="F3Z1W2"/>
<feature type="domain" description="HPt" evidence="14">
    <location>
        <begin position="177"/>
        <end position="270"/>
    </location>
</feature>
<evidence type="ECO:0000259" key="14">
    <source>
        <dbReference type="PROSITE" id="PS50894"/>
    </source>
</evidence>
<dbReference type="Pfam" id="PF00072">
    <property type="entry name" value="Response_reg"/>
    <property type="match status" value="1"/>
</dbReference>
<dbReference type="SUPFAM" id="SSF52172">
    <property type="entry name" value="CheY-like"/>
    <property type="match status" value="1"/>
</dbReference>
<dbReference type="EMBL" id="CP003221">
    <property type="protein sequence ID" value="EGJ50070.1"/>
    <property type="molecule type" value="Genomic_DNA"/>
</dbReference>
<accession>F3Z1W2</accession>
<evidence type="ECO:0000259" key="13">
    <source>
        <dbReference type="PROSITE" id="PS50110"/>
    </source>
</evidence>
<evidence type="ECO:0000256" key="11">
    <source>
        <dbReference type="PROSITE-ProRule" id="PRU00169"/>
    </source>
</evidence>
<evidence type="ECO:0000256" key="8">
    <source>
        <dbReference type="ARBA" id="ARBA00023012"/>
    </source>
</evidence>
<dbReference type="PANTHER" id="PTHR45339">
    <property type="entry name" value="HYBRID SIGNAL TRANSDUCTION HISTIDINE KINASE J"/>
    <property type="match status" value="1"/>
</dbReference>
<dbReference type="GO" id="GO:0005886">
    <property type="term" value="C:plasma membrane"/>
    <property type="evidence" value="ECO:0007669"/>
    <property type="project" value="UniProtKB-SubCell"/>
</dbReference>
<evidence type="ECO:0000256" key="7">
    <source>
        <dbReference type="ARBA" id="ARBA00022989"/>
    </source>
</evidence>
<dbReference type="Pfam" id="PF01627">
    <property type="entry name" value="Hpt"/>
    <property type="match status" value="1"/>
</dbReference>
<evidence type="ECO:0000256" key="6">
    <source>
        <dbReference type="ARBA" id="ARBA00022840"/>
    </source>
</evidence>
<dbReference type="PANTHER" id="PTHR45339:SF1">
    <property type="entry name" value="HYBRID SIGNAL TRANSDUCTION HISTIDINE KINASE J"/>
    <property type="match status" value="1"/>
</dbReference>
<sequence length="274" mass="29773">MAALPARHMRPESDTDAPPLSGQALAQASRDPGLRILVAEDNPVHRAYLLQTLIDLGHRPEAAVNGMEAVKLLSSIDFDLAFLDLRMPVLNGEEVLRSIRDGFIARVDPALPVVAVTAQCERGLRVRMSAAGFDAFIGKPLRRSDVFQTLKTLVDQDRHDTPAVDLPAARSWLCNDDGTVFKRILNIFLEQATGFLNLSSAALAAGDTDTLRFGSHSLANSAGMLQAERLRLACLALEKTTRVDDIEAARQALAPVKQELAPVTAAVRSYLERC</sequence>
<evidence type="ECO:0000256" key="9">
    <source>
        <dbReference type="ARBA" id="ARBA00023136"/>
    </source>
</evidence>
<dbReference type="HOGENOM" id="CLU_1014614_0_0_7"/>
<dbReference type="PROSITE" id="PS50894">
    <property type="entry name" value="HPT"/>
    <property type="match status" value="1"/>
</dbReference>
<dbReference type="SMART" id="SM00448">
    <property type="entry name" value="REC"/>
    <property type="match status" value="1"/>
</dbReference>
<dbReference type="GO" id="GO:0000160">
    <property type="term" value="P:phosphorelay signal transduction system"/>
    <property type="evidence" value="ECO:0007669"/>
    <property type="project" value="UniProtKB-KW"/>
</dbReference>
<dbReference type="Gene3D" id="3.40.50.2300">
    <property type="match status" value="1"/>
</dbReference>
<evidence type="ECO:0000256" key="1">
    <source>
        <dbReference type="ARBA" id="ARBA00004651"/>
    </source>
</evidence>
<dbReference type="Gene3D" id="1.20.120.160">
    <property type="entry name" value="HPT domain"/>
    <property type="match status" value="1"/>
</dbReference>
<evidence type="ECO:0000256" key="12">
    <source>
        <dbReference type="SAM" id="MobiDB-lite"/>
    </source>
</evidence>
<reference evidence="15 16" key="1">
    <citation type="journal article" date="2011" name="J. Bacteriol.">
        <title>Genome sequence of the mercury-methylating and pleomorphic Desulfovibrio africanus Strain Walvis Bay.</title>
        <authorList>
            <person name="Brown S.D."/>
            <person name="Wall J.D."/>
            <person name="Kucken A.M."/>
            <person name="Gilmour C.C."/>
            <person name="Podar M."/>
            <person name="Brandt C.C."/>
            <person name="Teshima H."/>
            <person name="Detter J.C."/>
            <person name="Han C.S."/>
            <person name="Land M.L."/>
            <person name="Lucas S."/>
            <person name="Han J."/>
            <person name="Pennacchio L."/>
            <person name="Nolan M."/>
            <person name="Pitluck S."/>
            <person name="Woyke T."/>
            <person name="Goodwin L."/>
            <person name="Palumbo A.V."/>
            <person name="Elias D.A."/>
        </authorList>
    </citation>
    <scope>NUCLEOTIDE SEQUENCE [LARGE SCALE GENOMIC DNA]</scope>
    <source>
        <strain evidence="15 16">Walvis Bay</strain>
    </source>
</reference>
<evidence type="ECO:0000313" key="16">
    <source>
        <dbReference type="Proteomes" id="UP000007844"/>
    </source>
</evidence>
<evidence type="ECO:0000256" key="5">
    <source>
        <dbReference type="ARBA" id="ARBA00022741"/>
    </source>
</evidence>
<name>F3Z1W2_DESAF</name>
<protein>
    <submittedName>
        <fullName evidence="15">Response regulator receiver and Hpt phospho transfer protein</fullName>
    </submittedName>
</protein>
<dbReference type="GO" id="GO:0005524">
    <property type="term" value="F:ATP binding"/>
    <property type="evidence" value="ECO:0007669"/>
    <property type="project" value="UniProtKB-KW"/>
</dbReference>
<dbReference type="PROSITE" id="PS50110">
    <property type="entry name" value="RESPONSE_REGULATORY"/>
    <property type="match status" value="1"/>
</dbReference>
<keyword evidence="9" id="KW-0472">Membrane</keyword>
<dbReference type="Proteomes" id="UP000007844">
    <property type="component" value="Chromosome"/>
</dbReference>
<dbReference type="InterPro" id="IPR001789">
    <property type="entry name" value="Sig_transdc_resp-reg_receiver"/>
</dbReference>
<dbReference type="SUPFAM" id="SSF47226">
    <property type="entry name" value="Histidine-containing phosphotransfer domain, HPT domain"/>
    <property type="match status" value="1"/>
</dbReference>
<dbReference type="InterPro" id="IPR036641">
    <property type="entry name" value="HPT_dom_sf"/>
</dbReference>
<evidence type="ECO:0000256" key="3">
    <source>
        <dbReference type="ARBA" id="ARBA00022553"/>
    </source>
</evidence>
<keyword evidence="3 11" id="KW-0597">Phosphoprotein</keyword>
<keyword evidence="16" id="KW-1185">Reference proteome</keyword>
<comment type="subcellular location">
    <subcellularLocation>
        <location evidence="1">Cell membrane</location>
        <topology evidence="1">Multi-pass membrane protein</topology>
    </subcellularLocation>
</comment>
<gene>
    <name evidence="15" type="ORF">Desaf_1734</name>
</gene>
<dbReference type="GO" id="GO:0004672">
    <property type="term" value="F:protein kinase activity"/>
    <property type="evidence" value="ECO:0007669"/>
    <property type="project" value="UniProtKB-ARBA"/>
</dbReference>
<organism evidence="15 16">
    <name type="scientific">Desulfocurvibacter africanus subsp. africanus str. Walvis Bay</name>
    <dbReference type="NCBI Taxonomy" id="690850"/>
    <lineage>
        <taxon>Bacteria</taxon>
        <taxon>Pseudomonadati</taxon>
        <taxon>Thermodesulfobacteriota</taxon>
        <taxon>Desulfovibrionia</taxon>
        <taxon>Desulfovibrionales</taxon>
        <taxon>Desulfovibrionaceae</taxon>
        <taxon>Desulfocurvibacter</taxon>
    </lineage>
</organism>
<dbReference type="KEGG" id="daf:Desaf_1734"/>